<dbReference type="EMBL" id="MN739095">
    <property type="protein sequence ID" value="QHS88377.1"/>
    <property type="molecule type" value="Genomic_DNA"/>
</dbReference>
<dbReference type="GO" id="GO:0005737">
    <property type="term" value="C:cytoplasm"/>
    <property type="evidence" value="ECO:0007669"/>
    <property type="project" value="UniProtKB-SubCell"/>
</dbReference>
<dbReference type="GO" id="GO:0004177">
    <property type="term" value="F:aminopeptidase activity"/>
    <property type="evidence" value="ECO:0007669"/>
    <property type="project" value="UniProtKB-KW"/>
</dbReference>
<evidence type="ECO:0000256" key="4">
    <source>
        <dbReference type="ARBA" id="ARBA00012568"/>
    </source>
</evidence>
<comment type="subcellular location">
    <subcellularLocation>
        <location evidence="2">Cytoplasm</location>
    </subcellularLocation>
</comment>
<evidence type="ECO:0000259" key="10">
    <source>
        <dbReference type="Pfam" id="PF00561"/>
    </source>
</evidence>
<evidence type="ECO:0000256" key="6">
    <source>
        <dbReference type="ARBA" id="ARBA00022490"/>
    </source>
</evidence>
<evidence type="ECO:0000256" key="7">
    <source>
        <dbReference type="ARBA" id="ARBA00022670"/>
    </source>
</evidence>
<dbReference type="SUPFAM" id="SSF53474">
    <property type="entry name" value="alpha/beta-Hydrolases"/>
    <property type="match status" value="1"/>
</dbReference>
<feature type="domain" description="AB hydrolase-1" evidence="10">
    <location>
        <begin position="37"/>
        <end position="288"/>
    </location>
</feature>
<dbReference type="GO" id="GO:0006508">
    <property type="term" value="P:proteolysis"/>
    <property type="evidence" value="ECO:0007669"/>
    <property type="project" value="UniProtKB-KW"/>
</dbReference>
<keyword evidence="7" id="KW-0645">Protease</keyword>
<evidence type="ECO:0000256" key="1">
    <source>
        <dbReference type="ARBA" id="ARBA00001585"/>
    </source>
</evidence>
<comment type="similarity">
    <text evidence="3">Belongs to the peptidase S33 family.</text>
</comment>
<proteinExistence type="inferred from homology"/>
<keyword evidence="6" id="KW-0963">Cytoplasm</keyword>
<evidence type="ECO:0000256" key="5">
    <source>
        <dbReference type="ARBA" id="ARBA00022438"/>
    </source>
</evidence>
<keyword evidence="8" id="KW-0378">Hydrolase</keyword>
<dbReference type="InterPro" id="IPR029058">
    <property type="entry name" value="AB_hydrolase_fold"/>
</dbReference>
<reference evidence="11" key="1">
    <citation type="journal article" date="2020" name="Nature">
        <title>Giant virus diversity and host interactions through global metagenomics.</title>
        <authorList>
            <person name="Schulz F."/>
            <person name="Roux S."/>
            <person name="Paez-Espino D."/>
            <person name="Jungbluth S."/>
            <person name="Walsh D.A."/>
            <person name="Denef V.J."/>
            <person name="McMahon K.D."/>
            <person name="Konstantinidis K.T."/>
            <person name="Eloe-Fadrosh E.A."/>
            <person name="Kyrpides N.C."/>
            <person name="Woyke T."/>
        </authorList>
    </citation>
    <scope>NUCLEOTIDE SEQUENCE</scope>
    <source>
        <strain evidence="11">GVMAG-M-3300010158-55</strain>
    </source>
</reference>
<dbReference type="EC" id="3.4.11.5" evidence="4"/>
<evidence type="ECO:0000256" key="3">
    <source>
        <dbReference type="ARBA" id="ARBA00010088"/>
    </source>
</evidence>
<organism evidence="11">
    <name type="scientific">viral metagenome</name>
    <dbReference type="NCBI Taxonomy" id="1070528"/>
    <lineage>
        <taxon>unclassified sequences</taxon>
        <taxon>metagenomes</taxon>
        <taxon>organismal metagenomes</taxon>
    </lineage>
</organism>
<evidence type="ECO:0000256" key="2">
    <source>
        <dbReference type="ARBA" id="ARBA00004496"/>
    </source>
</evidence>
<dbReference type="Gene3D" id="3.40.50.1820">
    <property type="entry name" value="alpha/beta hydrolase"/>
    <property type="match status" value="1"/>
</dbReference>
<comment type="catalytic activity">
    <reaction evidence="1">
        <text>Release of N-terminal proline from a peptide.</text>
        <dbReference type="EC" id="3.4.11.5"/>
    </reaction>
</comment>
<dbReference type="InterPro" id="IPR005944">
    <property type="entry name" value="Pro_iminopeptidase"/>
</dbReference>
<name>A0A6C0B817_9ZZZZ</name>
<evidence type="ECO:0000256" key="8">
    <source>
        <dbReference type="ARBA" id="ARBA00022801"/>
    </source>
</evidence>
<protein>
    <recommendedName>
        <fullName evidence="4">prolyl aminopeptidase</fullName>
        <ecNumber evidence="4">3.4.11.5</ecNumber>
    </recommendedName>
    <alternativeName>
        <fullName evidence="9">Prolyl aminopeptidase</fullName>
    </alternativeName>
</protein>
<dbReference type="Pfam" id="PF00561">
    <property type="entry name" value="Abhydrolase_1"/>
    <property type="match status" value="1"/>
</dbReference>
<dbReference type="InterPro" id="IPR002410">
    <property type="entry name" value="Peptidase_S33"/>
</dbReference>
<evidence type="ECO:0000256" key="9">
    <source>
        <dbReference type="ARBA" id="ARBA00029605"/>
    </source>
</evidence>
<keyword evidence="5" id="KW-0031">Aminopeptidase</keyword>
<sequence length="307" mass="35144">MYPSIRPYQKKQLEVDTLSSGEKVIVYIECSGNPKGYPVVYLHGGPGDSINPRVRRLYNPKKYNIIMFDQRGCGKSKPHCHTEKNTTQLLISDMEKIRECVGCDKWLVSGGSWGSSLALLYAQSHPDRTTGLILRGVYDLSENNCVLDTVFKDKKEELKHLLQLKTNKDSEESRKITKLLKKPKTNKTRKKMVQLLSEDNGVSIFSKKQHMSPPHQESLAMVGNHYEGHHYFVPKNTIYKHMDKIKHIPCYIVNGRYDLITPFDMAYKLKDKFTTCDFKIVPGGHTVMEPEISIALVEASDHFIKKI</sequence>
<dbReference type="PANTHER" id="PTHR43722:SF1">
    <property type="entry name" value="PROLINE IMINOPEPTIDASE"/>
    <property type="match status" value="1"/>
</dbReference>
<dbReference type="AlphaFoldDB" id="A0A6C0B817"/>
<dbReference type="PIRSF" id="PIRSF006431">
    <property type="entry name" value="Pept_S33"/>
    <property type="match status" value="1"/>
</dbReference>
<dbReference type="InterPro" id="IPR000073">
    <property type="entry name" value="AB_hydrolase_1"/>
</dbReference>
<dbReference type="PRINTS" id="PR00793">
    <property type="entry name" value="PROAMNOPTASE"/>
</dbReference>
<accession>A0A6C0B817</accession>
<evidence type="ECO:0000313" key="11">
    <source>
        <dbReference type="EMBL" id="QHS88377.1"/>
    </source>
</evidence>
<dbReference type="PANTHER" id="PTHR43722">
    <property type="entry name" value="PROLINE IMINOPEPTIDASE"/>
    <property type="match status" value="1"/>
</dbReference>